<feature type="region of interest" description="Disordered" evidence="1">
    <location>
        <begin position="191"/>
        <end position="244"/>
    </location>
</feature>
<gene>
    <name evidence="2" type="ORF">M427DRAFT_38411</name>
</gene>
<feature type="region of interest" description="Disordered" evidence="1">
    <location>
        <begin position="62"/>
        <end position="119"/>
    </location>
</feature>
<reference evidence="2 3" key="1">
    <citation type="journal article" date="2015" name="Genome Biol. Evol.">
        <title>Phylogenomic analyses indicate that early fungi evolved digesting cell walls of algal ancestors of land plants.</title>
        <authorList>
            <person name="Chang Y."/>
            <person name="Wang S."/>
            <person name="Sekimoto S."/>
            <person name="Aerts A.L."/>
            <person name="Choi C."/>
            <person name="Clum A."/>
            <person name="LaButti K.M."/>
            <person name="Lindquist E.A."/>
            <person name="Yee Ngan C."/>
            <person name="Ohm R.A."/>
            <person name="Salamov A.A."/>
            <person name="Grigoriev I.V."/>
            <person name="Spatafora J.W."/>
            <person name="Berbee M.L."/>
        </authorList>
    </citation>
    <scope>NUCLEOTIDE SEQUENCE [LARGE SCALE GENOMIC DNA]</scope>
    <source>
        <strain evidence="2 3">JEL478</strain>
    </source>
</reference>
<feature type="compositionally biased region" description="Gly residues" evidence="1">
    <location>
        <begin position="218"/>
        <end position="233"/>
    </location>
</feature>
<feature type="compositionally biased region" description="Pro residues" evidence="1">
    <location>
        <begin position="104"/>
        <end position="114"/>
    </location>
</feature>
<feature type="region of interest" description="Disordered" evidence="1">
    <location>
        <begin position="18"/>
        <end position="44"/>
    </location>
</feature>
<dbReference type="EMBL" id="KQ965850">
    <property type="protein sequence ID" value="KXS09774.1"/>
    <property type="molecule type" value="Genomic_DNA"/>
</dbReference>
<sequence length="255" mass="26936">MSFHGYAVQGAHRLHRLRDFVPTDPGPQDRLILHSSTPTPDNDHDIRISGSRRTAVRNFAADQAAHRRKNTTARQVATPHAGRTDNVTQAGLRALPSIPTRPRLNPPSRSPEPTPGLAFAPIATAPLAPHAGMVASSSHAPPPVEKSTLRITSTPRVKPRPIHRAAKRHSPLVDSPLPSSSTKLIRIQTKLGRAPPSKGAIVAGPTKPTTQSLKLDSGVGGRGTGVGGQGSGSGARRDGNSSSAKRCFCSWNTTI</sequence>
<evidence type="ECO:0000313" key="2">
    <source>
        <dbReference type="EMBL" id="KXS09774.1"/>
    </source>
</evidence>
<accession>A0A138ZZ43</accession>
<evidence type="ECO:0000313" key="3">
    <source>
        <dbReference type="Proteomes" id="UP000070544"/>
    </source>
</evidence>
<protein>
    <submittedName>
        <fullName evidence="2">Uncharacterized protein</fullName>
    </submittedName>
</protein>
<feature type="compositionally biased region" description="Basic residues" evidence="1">
    <location>
        <begin position="157"/>
        <end position="170"/>
    </location>
</feature>
<dbReference type="AlphaFoldDB" id="A0A138ZZ43"/>
<name>A0A138ZZ43_GONPJ</name>
<keyword evidence="3" id="KW-1185">Reference proteome</keyword>
<proteinExistence type="predicted"/>
<evidence type="ECO:0000256" key="1">
    <source>
        <dbReference type="SAM" id="MobiDB-lite"/>
    </source>
</evidence>
<dbReference type="Proteomes" id="UP000070544">
    <property type="component" value="Unassembled WGS sequence"/>
</dbReference>
<feature type="region of interest" description="Disordered" evidence="1">
    <location>
        <begin position="132"/>
        <end position="179"/>
    </location>
</feature>
<organism evidence="2 3">
    <name type="scientific">Gonapodya prolifera (strain JEL478)</name>
    <name type="common">Monoblepharis prolifera</name>
    <dbReference type="NCBI Taxonomy" id="1344416"/>
    <lineage>
        <taxon>Eukaryota</taxon>
        <taxon>Fungi</taxon>
        <taxon>Fungi incertae sedis</taxon>
        <taxon>Chytridiomycota</taxon>
        <taxon>Chytridiomycota incertae sedis</taxon>
        <taxon>Monoblepharidomycetes</taxon>
        <taxon>Monoblepharidales</taxon>
        <taxon>Gonapodyaceae</taxon>
        <taxon>Gonapodya</taxon>
    </lineage>
</organism>